<keyword evidence="1" id="KW-0472">Membrane</keyword>
<evidence type="ECO:0000313" key="3">
    <source>
        <dbReference type="Proteomes" id="UP000192276"/>
    </source>
</evidence>
<protein>
    <submittedName>
        <fullName evidence="2">Uncharacterized protein</fullName>
    </submittedName>
</protein>
<dbReference type="STRING" id="550983.A4R26_13375"/>
<feature type="transmembrane region" description="Helical" evidence="1">
    <location>
        <begin position="20"/>
        <end position="42"/>
    </location>
</feature>
<dbReference type="RefSeq" id="WP_081162427.1">
    <property type="nucleotide sequence ID" value="NZ_LWBP01000045.1"/>
</dbReference>
<dbReference type="Proteomes" id="UP000192276">
    <property type="component" value="Unassembled WGS sequence"/>
</dbReference>
<accession>A0A1V9G8G0</accession>
<keyword evidence="1" id="KW-0812">Transmembrane</keyword>
<evidence type="ECO:0000313" key="2">
    <source>
        <dbReference type="EMBL" id="OQP66756.1"/>
    </source>
</evidence>
<dbReference type="EMBL" id="LWBP01000045">
    <property type="protein sequence ID" value="OQP66756.1"/>
    <property type="molecule type" value="Genomic_DNA"/>
</dbReference>
<sequence>MNRKTTLAAIGGYQPFLFCIGMYFVALFFSIFICSAIFYAFYPKKSIAKDAGTSHKTAAAAPGGSRMLLTVTK</sequence>
<organism evidence="2 3">
    <name type="scientific">Niastella populi</name>
    <dbReference type="NCBI Taxonomy" id="550983"/>
    <lineage>
        <taxon>Bacteria</taxon>
        <taxon>Pseudomonadati</taxon>
        <taxon>Bacteroidota</taxon>
        <taxon>Chitinophagia</taxon>
        <taxon>Chitinophagales</taxon>
        <taxon>Chitinophagaceae</taxon>
        <taxon>Niastella</taxon>
    </lineage>
</organism>
<proteinExistence type="predicted"/>
<reference evidence="3" key="1">
    <citation type="submission" date="2016-04" db="EMBL/GenBank/DDBJ databases">
        <authorList>
            <person name="Chen L."/>
            <person name="Zhuang W."/>
            <person name="Wang G."/>
        </authorList>
    </citation>
    <scope>NUCLEOTIDE SEQUENCE [LARGE SCALE GENOMIC DNA]</scope>
    <source>
        <strain evidence="3">208</strain>
    </source>
</reference>
<keyword evidence="3" id="KW-1185">Reference proteome</keyword>
<dbReference type="OrthoDB" id="679602at2"/>
<gene>
    <name evidence="2" type="ORF">A4R26_13375</name>
</gene>
<comment type="caution">
    <text evidence="2">The sequence shown here is derived from an EMBL/GenBank/DDBJ whole genome shotgun (WGS) entry which is preliminary data.</text>
</comment>
<keyword evidence="1" id="KW-1133">Transmembrane helix</keyword>
<evidence type="ECO:0000256" key="1">
    <source>
        <dbReference type="SAM" id="Phobius"/>
    </source>
</evidence>
<name>A0A1V9G8G0_9BACT</name>
<dbReference type="AlphaFoldDB" id="A0A1V9G8G0"/>